<evidence type="ECO:0000259" key="2">
    <source>
        <dbReference type="Pfam" id="PF06259"/>
    </source>
</evidence>
<name>A0ABP8ZVL5_9ACTN</name>
<proteinExistence type="predicted"/>
<keyword evidence="1" id="KW-1133">Transmembrane helix</keyword>
<dbReference type="Pfam" id="PF06259">
    <property type="entry name" value="Abhydrolase_8"/>
    <property type="match status" value="1"/>
</dbReference>
<organism evidence="3 4">
    <name type="scientific">Streptomyces sanyensis</name>
    <dbReference type="NCBI Taxonomy" id="568869"/>
    <lineage>
        <taxon>Bacteria</taxon>
        <taxon>Bacillati</taxon>
        <taxon>Actinomycetota</taxon>
        <taxon>Actinomycetes</taxon>
        <taxon>Kitasatosporales</taxon>
        <taxon>Streptomycetaceae</taxon>
        <taxon>Streptomyces</taxon>
    </lineage>
</organism>
<keyword evidence="1" id="KW-0472">Membrane</keyword>
<dbReference type="RefSeq" id="WP_345610240.1">
    <property type="nucleotide sequence ID" value="NZ_BAABJV010000002.1"/>
</dbReference>
<dbReference type="SUPFAM" id="SSF53474">
    <property type="entry name" value="alpha/beta-Hydrolases"/>
    <property type="match status" value="1"/>
</dbReference>
<feature type="domain" description="DUF1023" evidence="2">
    <location>
        <begin position="158"/>
        <end position="331"/>
    </location>
</feature>
<dbReference type="GO" id="GO:0016787">
    <property type="term" value="F:hydrolase activity"/>
    <property type="evidence" value="ECO:0007669"/>
    <property type="project" value="UniProtKB-KW"/>
</dbReference>
<evidence type="ECO:0000313" key="3">
    <source>
        <dbReference type="EMBL" id="GAA4767150.1"/>
    </source>
</evidence>
<evidence type="ECO:0000256" key="1">
    <source>
        <dbReference type="SAM" id="Phobius"/>
    </source>
</evidence>
<sequence>MTPIDTAPLPTARRALLVLAVVLMMLATTGWTVVRHQKGPRTALAAELAHWREAAAAGGRLPPADAAPARIAAFFHSLTPREGSRLAVRYPHVVGNLNGAPVTLRYLANRAALASALAREEERVAGNGLTADGRREAARRVHRFSSLMGEDRQILAFDPSGQGRVAEVFGDLDGAERVSVVVPGVDTNVLTFQRTARRYSAPVGMARALHAAERRAAPSVRSAVVAWADYTSPAGVGMDSATGRLAELGAVRLTAFTEALPGRSRVALFCHSYGSVVCGVAARHLPARVVDVTVAGSPGMRADDVAGLGTTARIWAARDADDWIEDVPHLAVGDLGHGEDPVAPEFGARVVSAVRAVGHTGYFEPGTDSLGNFAAIGVGAYSAVHCADGGASCRKGAFGAESGERA</sequence>
<gene>
    <name evidence="3" type="ORF">GCM10023329_11850</name>
</gene>
<feature type="transmembrane region" description="Helical" evidence="1">
    <location>
        <begin position="15"/>
        <end position="34"/>
    </location>
</feature>
<dbReference type="InterPro" id="IPR029058">
    <property type="entry name" value="AB_hydrolase_fold"/>
</dbReference>
<keyword evidence="1" id="KW-0812">Transmembrane</keyword>
<accession>A0ABP8ZVL5</accession>
<dbReference type="Proteomes" id="UP001501147">
    <property type="component" value="Unassembled WGS sequence"/>
</dbReference>
<evidence type="ECO:0000313" key="4">
    <source>
        <dbReference type="Proteomes" id="UP001501147"/>
    </source>
</evidence>
<dbReference type="InterPro" id="IPR010427">
    <property type="entry name" value="DUF1023"/>
</dbReference>
<comment type="caution">
    <text evidence="3">The sequence shown here is derived from an EMBL/GenBank/DDBJ whole genome shotgun (WGS) entry which is preliminary data.</text>
</comment>
<keyword evidence="4" id="KW-1185">Reference proteome</keyword>
<dbReference type="Gene3D" id="3.40.50.1820">
    <property type="entry name" value="alpha/beta hydrolase"/>
    <property type="match status" value="1"/>
</dbReference>
<dbReference type="EMBL" id="BAABJV010000002">
    <property type="protein sequence ID" value="GAA4767150.1"/>
    <property type="molecule type" value="Genomic_DNA"/>
</dbReference>
<protein>
    <submittedName>
        <fullName evidence="3">Alpha/beta hydrolase family protein</fullName>
    </submittedName>
</protein>
<keyword evidence="3" id="KW-0378">Hydrolase</keyword>
<reference evidence="4" key="1">
    <citation type="journal article" date="2019" name="Int. J. Syst. Evol. Microbiol.">
        <title>The Global Catalogue of Microorganisms (GCM) 10K type strain sequencing project: providing services to taxonomists for standard genome sequencing and annotation.</title>
        <authorList>
            <consortium name="The Broad Institute Genomics Platform"/>
            <consortium name="The Broad Institute Genome Sequencing Center for Infectious Disease"/>
            <person name="Wu L."/>
            <person name="Ma J."/>
        </authorList>
    </citation>
    <scope>NUCLEOTIDE SEQUENCE [LARGE SCALE GENOMIC DNA]</scope>
    <source>
        <strain evidence="4">JCM 18324</strain>
    </source>
</reference>